<name>X1H4X1_9ZZZZ</name>
<sequence length="117" mass="13086">EIIGEDIELWPGGWKQSSAAACVIYGWRNGVELLPIEGKVYYGHEVGTNLGELIHESELEPWGEEGEPPPFQGDRMDAIKNITFENLDPELNEGIEITTINCSSGWLEEIKRLEGET</sequence>
<feature type="non-terminal residue" evidence="1">
    <location>
        <position position="1"/>
    </location>
</feature>
<reference evidence="1" key="1">
    <citation type="journal article" date="2014" name="Front. Microbiol.">
        <title>High frequency of phylogenetically diverse reductive dehalogenase-homologous genes in deep subseafloor sedimentary metagenomes.</title>
        <authorList>
            <person name="Kawai M."/>
            <person name="Futagami T."/>
            <person name="Toyoda A."/>
            <person name="Takaki Y."/>
            <person name="Nishi S."/>
            <person name="Hori S."/>
            <person name="Arai W."/>
            <person name="Tsubouchi T."/>
            <person name="Morono Y."/>
            <person name="Uchiyama I."/>
            <person name="Ito T."/>
            <person name="Fujiyama A."/>
            <person name="Inagaki F."/>
            <person name="Takami H."/>
        </authorList>
    </citation>
    <scope>NUCLEOTIDE SEQUENCE</scope>
    <source>
        <strain evidence="1">Expedition CK06-06</strain>
    </source>
</reference>
<comment type="caution">
    <text evidence="1">The sequence shown here is derived from an EMBL/GenBank/DDBJ whole genome shotgun (WGS) entry which is preliminary data.</text>
</comment>
<accession>X1H4X1</accession>
<protein>
    <submittedName>
        <fullName evidence="1">Uncharacterized protein</fullName>
    </submittedName>
</protein>
<dbReference type="EMBL" id="BARU01033179">
    <property type="protein sequence ID" value="GAH64442.1"/>
    <property type="molecule type" value="Genomic_DNA"/>
</dbReference>
<proteinExistence type="predicted"/>
<evidence type="ECO:0000313" key="1">
    <source>
        <dbReference type="EMBL" id="GAH64442.1"/>
    </source>
</evidence>
<organism evidence="1">
    <name type="scientific">marine sediment metagenome</name>
    <dbReference type="NCBI Taxonomy" id="412755"/>
    <lineage>
        <taxon>unclassified sequences</taxon>
        <taxon>metagenomes</taxon>
        <taxon>ecological metagenomes</taxon>
    </lineage>
</organism>
<gene>
    <name evidence="1" type="ORF">S03H2_52235</name>
</gene>
<dbReference type="AlphaFoldDB" id="X1H4X1"/>